<dbReference type="EMBL" id="KB870811">
    <property type="protein sequence ID" value="EOA18331.1"/>
    <property type="molecule type" value="Genomic_DNA"/>
</dbReference>
<keyword evidence="1" id="KW-0488">Methylation</keyword>
<reference evidence="10" key="1">
    <citation type="journal article" date="2013" name="Nat. Genet.">
        <title>The Capsella rubella genome and the genomic consequences of rapid mating system evolution.</title>
        <authorList>
            <person name="Slotte T."/>
            <person name="Hazzouri K.M."/>
            <person name="Agren J.A."/>
            <person name="Koenig D."/>
            <person name="Maumus F."/>
            <person name="Guo Y.L."/>
            <person name="Steige K."/>
            <person name="Platts A.E."/>
            <person name="Escobar J.S."/>
            <person name="Newman L.K."/>
            <person name="Wang W."/>
            <person name="Mandakova T."/>
            <person name="Vello E."/>
            <person name="Smith L.M."/>
            <person name="Henz S.R."/>
            <person name="Steffen J."/>
            <person name="Takuno S."/>
            <person name="Brandvain Y."/>
            <person name="Coop G."/>
            <person name="Andolfatto P."/>
            <person name="Hu T.T."/>
            <person name="Blanchette M."/>
            <person name="Clark R.M."/>
            <person name="Quesneville H."/>
            <person name="Nordborg M."/>
            <person name="Gaut B.S."/>
            <person name="Lysak M.A."/>
            <person name="Jenkins J."/>
            <person name="Grimwood J."/>
            <person name="Chapman J."/>
            <person name="Prochnik S."/>
            <person name="Shu S."/>
            <person name="Rokhsar D."/>
            <person name="Schmutz J."/>
            <person name="Weigel D."/>
            <person name="Wright S.I."/>
        </authorList>
    </citation>
    <scope>NUCLEOTIDE SEQUENCE [LARGE SCALE GENOMIC DNA]</scope>
    <source>
        <strain evidence="10">cv. Monte Gargano</strain>
    </source>
</reference>
<dbReference type="Proteomes" id="UP000029121">
    <property type="component" value="Unassembled WGS sequence"/>
</dbReference>
<dbReference type="AlphaFoldDB" id="R0F9I5"/>
<dbReference type="STRING" id="81985.R0F9I5"/>
<feature type="region of interest" description="Disordered" evidence="7">
    <location>
        <begin position="26"/>
        <end position="67"/>
    </location>
</feature>
<evidence type="ECO:0000259" key="8">
    <source>
        <dbReference type="PROSITE" id="PS50846"/>
    </source>
</evidence>
<name>R0F9I5_9BRAS</name>
<dbReference type="PROSITE" id="PS50846">
    <property type="entry name" value="HMA_2"/>
    <property type="match status" value="1"/>
</dbReference>
<evidence type="ECO:0000313" key="10">
    <source>
        <dbReference type="Proteomes" id="UP000029121"/>
    </source>
</evidence>
<dbReference type="OrthoDB" id="1112833at2759"/>
<evidence type="ECO:0000256" key="4">
    <source>
        <dbReference type="ARBA" id="ARBA00023289"/>
    </source>
</evidence>
<dbReference type="CDD" id="cd00371">
    <property type="entry name" value="HMA"/>
    <property type="match status" value="1"/>
</dbReference>
<keyword evidence="6" id="KW-0175">Coiled coil</keyword>
<gene>
    <name evidence="9" type="ORF">CARUB_v10006850mg</name>
</gene>
<keyword evidence="4" id="KW-0636">Prenylation</keyword>
<dbReference type="eggNOG" id="KOG1603">
    <property type="taxonomic scope" value="Eukaryota"/>
</dbReference>
<evidence type="ECO:0000256" key="2">
    <source>
        <dbReference type="ARBA" id="ARBA00022723"/>
    </source>
</evidence>
<organism evidence="9 10">
    <name type="scientific">Capsella rubella</name>
    <dbReference type="NCBI Taxonomy" id="81985"/>
    <lineage>
        <taxon>Eukaryota</taxon>
        <taxon>Viridiplantae</taxon>
        <taxon>Streptophyta</taxon>
        <taxon>Embryophyta</taxon>
        <taxon>Tracheophyta</taxon>
        <taxon>Spermatophyta</taxon>
        <taxon>Magnoliopsida</taxon>
        <taxon>eudicotyledons</taxon>
        <taxon>Gunneridae</taxon>
        <taxon>Pentapetalae</taxon>
        <taxon>rosids</taxon>
        <taxon>malvids</taxon>
        <taxon>Brassicales</taxon>
        <taxon>Brassicaceae</taxon>
        <taxon>Camelineae</taxon>
        <taxon>Capsella</taxon>
    </lineage>
</organism>
<feature type="coiled-coil region" evidence="6">
    <location>
        <begin position="127"/>
        <end position="154"/>
    </location>
</feature>
<keyword evidence="2" id="KW-0479">Metal-binding</keyword>
<dbReference type="Pfam" id="PF00403">
    <property type="entry name" value="HMA"/>
    <property type="match status" value="1"/>
</dbReference>
<evidence type="ECO:0000256" key="3">
    <source>
        <dbReference type="ARBA" id="ARBA00023288"/>
    </source>
</evidence>
<dbReference type="Gene3D" id="3.30.70.100">
    <property type="match status" value="1"/>
</dbReference>
<feature type="domain" description="HMA" evidence="8">
    <location>
        <begin position="78"/>
        <end position="145"/>
    </location>
</feature>
<keyword evidence="3" id="KW-0449">Lipoprotein</keyword>
<dbReference type="InterPro" id="IPR036163">
    <property type="entry name" value="HMA_dom_sf"/>
</dbReference>
<evidence type="ECO:0000256" key="5">
    <source>
        <dbReference type="ARBA" id="ARBA00024045"/>
    </source>
</evidence>
<dbReference type="PANTHER" id="PTHR46195">
    <property type="entry name" value="HEAVY METAL-ASSOCIATED ISOPRENYLATED PLANT PROTEIN 7"/>
    <property type="match status" value="1"/>
</dbReference>
<dbReference type="KEGG" id="crb:17879198"/>
<accession>R0F9I5</accession>
<protein>
    <recommendedName>
        <fullName evidence="8">HMA domain-containing protein</fullName>
    </recommendedName>
</protein>
<dbReference type="SUPFAM" id="SSF55008">
    <property type="entry name" value="HMA, heavy metal-associated domain"/>
    <property type="match status" value="1"/>
</dbReference>
<evidence type="ECO:0000256" key="6">
    <source>
        <dbReference type="SAM" id="Coils"/>
    </source>
</evidence>
<comment type="similarity">
    <text evidence="5">Belongs to the HIPP family.</text>
</comment>
<feature type="compositionally biased region" description="Acidic residues" evidence="7">
    <location>
        <begin position="30"/>
        <end position="54"/>
    </location>
</feature>
<sequence>MVTGTFNLEKLLKTLKKKTRKNAKVLMVNEQEDDGVQEDEELEEDEEIQEENDEHETITENNENPEVEEQIDTAQTSTKEVEIHLTFLCDKLEKDVGKVISKFEGVKTCDVDIVNQKIVITGDFDKEKLLKKLKKRMRKRIQKMEKKKRDEEHLRGVYINPSTADERYMMFSDENPNACCIS</sequence>
<evidence type="ECO:0000256" key="1">
    <source>
        <dbReference type="ARBA" id="ARBA00022481"/>
    </source>
</evidence>
<proteinExistence type="inferred from homology"/>
<dbReference type="InterPro" id="IPR006121">
    <property type="entry name" value="HMA_dom"/>
</dbReference>
<evidence type="ECO:0000256" key="7">
    <source>
        <dbReference type="SAM" id="MobiDB-lite"/>
    </source>
</evidence>
<keyword evidence="10" id="KW-1185">Reference proteome</keyword>
<dbReference type="PANTHER" id="PTHR46195:SF25">
    <property type="entry name" value="HEAVY METAL-ASSOCIATED ISOPRENYLATED PLANT PROTEIN 18"/>
    <property type="match status" value="1"/>
</dbReference>
<dbReference type="GO" id="GO:0046872">
    <property type="term" value="F:metal ion binding"/>
    <property type="evidence" value="ECO:0007669"/>
    <property type="project" value="UniProtKB-KW"/>
</dbReference>
<dbReference type="InterPro" id="IPR044577">
    <property type="entry name" value="HIPP4/7/8/17/18/19"/>
</dbReference>
<evidence type="ECO:0000313" key="9">
    <source>
        <dbReference type="EMBL" id="EOA18331.1"/>
    </source>
</evidence>